<reference evidence="2 3" key="1">
    <citation type="submission" date="2016-07" db="EMBL/GenBank/DDBJ databases">
        <title>Pervasive Adenine N6-methylation of Active Genes in Fungi.</title>
        <authorList>
            <consortium name="DOE Joint Genome Institute"/>
            <person name="Mondo S.J."/>
            <person name="Dannebaum R.O."/>
            <person name="Kuo R.C."/>
            <person name="Labutti K."/>
            <person name="Haridas S."/>
            <person name="Kuo A."/>
            <person name="Salamov A."/>
            <person name="Ahrendt S.R."/>
            <person name="Lipzen A."/>
            <person name="Sullivan W."/>
            <person name="Andreopoulos W.B."/>
            <person name="Clum A."/>
            <person name="Lindquist E."/>
            <person name="Daum C."/>
            <person name="Ramamoorthy G.K."/>
            <person name="Gryganskyi A."/>
            <person name="Culley D."/>
            <person name="Magnuson J.K."/>
            <person name="James T.Y."/>
            <person name="O'Malley M.A."/>
            <person name="Stajich J.E."/>
            <person name="Spatafora J.W."/>
            <person name="Visel A."/>
            <person name="Grigoriev I.V."/>
        </authorList>
    </citation>
    <scope>NUCLEOTIDE SEQUENCE [LARGE SCALE GENOMIC DNA]</scope>
    <source>
        <strain evidence="2 3">NRRL 1336</strain>
    </source>
</reference>
<evidence type="ECO:0000313" key="2">
    <source>
        <dbReference type="EMBL" id="ORZ14553.1"/>
    </source>
</evidence>
<dbReference type="AlphaFoldDB" id="A0A1X2IDI5"/>
<evidence type="ECO:0000256" key="1">
    <source>
        <dbReference type="SAM" id="Phobius"/>
    </source>
</evidence>
<name>A0A1X2IDI5_9FUNG</name>
<keyword evidence="1" id="KW-0472">Membrane</keyword>
<organism evidence="2 3">
    <name type="scientific">Absidia repens</name>
    <dbReference type="NCBI Taxonomy" id="90262"/>
    <lineage>
        <taxon>Eukaryota</taxon>
        <taxon>Fungi</taxon>
        <taxon>Fungi incertae sedis</taxon>
        <taxon>Mucoromycota</taxon>
        <taxon>Mucoromycotina</taxon>
        <taxon>Mucoromycetes</taxon>
        <taxon>Mucorales</taxon>
        <taxon>Cunninghamellaceae</taxon>
        <taxon>Absidia</taxon>
    </lineage>
</organism>
<dbReference type="Proteomes" id="UP000193560">
    <property type="component" value="Unassembled WGS sequence"/>
</dbReference>
<proteinExistence type="predicted"/>
<evidence type="ECO:0000313" key="3">
    <source>
        <dbReference type="Proteomes" id="UP000193560"/>
    </source>
</evidence>
<comment type="caution">
    <text evidence="2">The sequence shown here is derived from an EMBL/GenBank/DDBJ whole genome shotgun (WGS) entry which is preliminary data.</text>
</comment>
<sequence length="84" mass="10396">MSYTILRYSMLCYIILHYTMLHYTMLHYTILYNSRPDRQLTQIWYPMSSIFIFMIPDHLLDKSIDIEESIDNSNYHKFVRYFLI</sequence>
<accession>A0A1X2IDI5</accession>
<gene>
    <name evidence="2" type="ORF">BCR42DRAFT_54361</name>
</gene>
<feature type="transmembrane region" description="Helical" evidence="1">
    <location>
        <begin position="12"/>
        <end position="31"/>
    </location>
</feature>
<dbReference type="EMBL" id="MCGE01000014">
    <property type="protein sequence ID" value="ORZ14553.1"/>
    <property type="molecule type" value="Genomic_DNA"/>
</dbReference>
<keyword evidence="1" id="KW-1133">Transmembrane helix</keyword>
<keyword evidence="3" id="KW-1185">Reference proteome</keyword>
<protein>
    <submittedName>
        <fullName evidence="2">Uncharacterized protein</fullName>
    </submittedName>
</protein>
<keyword evidence="1" id="KW-0812">Transmembrane</keyword>